<dbReference type="Proteomes" id="UP001189429">
    <property type="component" value="Unassembled WGS sequence"/>
</dbReference>
<proteinExistence type="predicted"/>
<feature type="non-terminal residue" evidence="2">
    <location>
        <position position="1"/>
    </location>
</feature>
<name>A0ABN9TQI5_9DINO</name>
<dbReference type="EMBL" id="CAUYUJ010014970">
    <property type="protein sequence ID" value="CAK0848347.1"/>
    <property type="molecule type" value="Genomic_DNA"/>
</dbReference>
<accession>A0ABN9TQI5</accession>
<evidence type="ECO:0000313" key="3">
    <source>
        <dbReference type="Proteomes" id="UP001189429"/>
    </source>
</evidence>
<feature type="region of interest" description="Disordered" evidence="1">
    <location>
        <begin position="116"/>
        <end position="144"/>
    </location>
</feature>
<keyword evidence="3" id="KW-1185">Reference proteome</keyword>
<evidence type="ECO:0000256" key="1">
    <source>
        <dbReference type="SAM" id="MobiDB-lite"/>
    </source>
</evidence>
<comment type="caution">
    <text evidence="2">The sequence shown here is derived from an EMBL/GenBank/DDBJ whole genome shotgun (WGS) entry which is preliminary data.</text>
</comment>
<gene>
    <name evidence="2" type="ORF">PCOR1329_LOCUS41302</name>
</gene>
<protein>
    <submittedName>
        <fullName evidence="2">Uncharacterized protein</fullName>
    </submittedName>
</protein>
<reference evidence="2" key="1">
    <citation type="submission" date="2023-10" db="EMBL/GenBank/DDBJ databases">
        <authorList>
            <person name="Chen Y."/>
            <person name="Shah S."/>
            <person name="Dougan E. K."/>
            <person name="Thang M."/>
            <person name="Chan C."/>
        </authorList>
    </citation>
    <scope>NUCLEOTIDE SEQUENCE [LARGE SCALE GENOMIC DNA]</scope>
</reference>
<sequence length="390" mass="42959">GKPLTTFMPSEEDRRRFLQLTSSSASGERQTMSPGGGRLAAATHVHLRDCRGSVFRVELFHTHLQAPQTHQHHLIGIRCVSVGDEYAEDHQADFDPGEQGLPRPCSLEVCYDEGSEAAEAKSEKSEDFAEPPPPSEARSHRTEVESTLRGVTDCGSLLAAEFWRCPRCGATKQDWGDVISMASGGSVGNDSVAYRAGRALPSLRTAPPGNGHGDLQTLFEWAPEVCRDVVPEAAATYRLVHNAALSLEGQEHVQYTQGLELTIVDLLLVGLRLEKEWSGLRQGWHNVVSFVVGAHPVPLRRFVHFEPGADPAEPQQQQVAWQLPRFPGSDVSPNWWELRPEEMYNNVRSSVLSRIDMFARQAARRAGALRSQALRGVASPTFSRTTSPQT</sequence>
<evidence type="ECO:0000313" key="2">
    <source>
        <dbReference type="EMBL" id="CAK0848347.1"/>
    </source>
</evidence>
<feature type="compositionally biased region" description="Basic and acidic residues" evidence="1">
    <location>
        <begin position="118"/>
        <end position="127"/>
    </location>
</feature>
<organism evidence="2 3">
    <name type="scientific">Prorocentrum cordatum</name>
    <dbReference type="NCBI Taxonomy" id="2364126"/>
    <lineage>
        <taxon>Eukaryota</taxon>
        <taxon>Sar</taxon>
        <taxon>Alveolata</taxon>
        <taxon>Dinophyceae</taxon>
        <taxon>Prorocentrales</taxon>
        <taxon>Prorocentraceae</taxon>
        <taxon>Prorocentrum</taxon>
    </lineage>
</organism>